<comment type="caution">
    <text evidence="2">The sequence shown here is derived from an EMBL/GenBank/DDBJ whole genome shotgun (WGS) entry which is preliminary data.</text>
</comment>
<gene>
    <name evidence="2" type="ORF">QE152_g39062</name>
</gene>
<evidence type="ECO:0000256" key="1">
    <source>
        <dbReference type="SAM" id="MobiDB-lite"/>
    </source>
</evidence>
<reference evidence="2 3" key="1">
    <citation type="journal article" date="2024" name="BMC Genomics">
        <title>De novo assembly and annotation of Popillia japonica's genome with initial clues to its potential as an invasive pest.</title>
        <authorList>
            <person name="Cucini C."/>
            <person name="Boschi S."/>
            <person name="Funari R."/>
            <person name="Cardaioli E."/>
            <person name="Iannotti N."/>
            <person name="Marturano G."/>
            <person name="Paoli F."/>
            <person name="Bruttini M."/>
            <person name="Carapelli A."/>
            <person name="Frati F."/>
            <person name="Nardi F."/>
        </authorList>
    </citation>
    <scope>NUCLEOTIDE SEQUENCE [LARGE SCALE GENOMIC DNA]</scope>
    <source>
        <strain evidence="2">DMR45628</strain>
    </source>
</reference>
<dbReference type="AlphaFoldDB" id="A0AAW1HUX2"/>
<protein>
    <submittedName>
        <fullName evidence="2">Uncharacterized protein</fullName>
    </submittedName>
</protein>
<name>A0AAW1HUX2_POPJA</name>
<feature type="region of interest" description="Disordered" evidence="1">
    <location>
        <begin position="1"/>
        <end position="28"/>
    </location>
</feature>
<proteinExistence type="predicted"/>
<organism evidence="2 3">
    <name type="scientific">Popillia japonica</name>
    <name type="common">Japanese beetle</name>
    <dbReference type="NCBI Taxonomy" id="7064"/>
    <lineage>
        <taxon>Eukaryota</taxon>
        <taxon>Metazoa</taxon>
        <taxon>Ecdysozoa</taxon>
        <taxon>Arthropoda</taxon>
        <taxon>Hexapoda</taxon>
        <taxon>Insecta</taxon>
        <taxon>Pterygota</taxon>
        <taxon>Neoptera</taxon>
        <taxon>Endopterygota</taxon>
        <taxon>Coleoptera</taxon>
        <taxon>Polyphaga</taxon>
        <taxon>Scarabaeiformia</taxon>
        <taxon>Scarabaeidae</taxon>
        <taxon>Rutelinae</taxon>
        <taxon>Popillia</taxon>
    </lineage>
</organism>
<sequence length="197" mass="22706">MYSSNDDLSDFTTDQSEVNSDNEDNFQNNVNEHDLQLDDLLNRFNAVNLNIAINNAMARQELTRNHINIIPKYEGDPNSLSMYIGACEYVAVTFGNPQNQADAMNGFLLRIFQSKLEGRALQLVGSRKVIQSWNDLKSLLQHFGEIGHRVRFRNPENIETAMSYVLEEENFNYFVKQPSNINRTEFKPMKQHTPLIC</sequence>
<dbReference type="Proteomes" id="UP001458880">
    <property type="component" value="Unassembled WGS sequence"/>
</dbReference>
<accession>A0AAW1HUX2</accession>
<evidence type="ECO:0000313" key="2">
    <source>
        <dbReference type="EMBL" id="KAK9680480.1"/>
    </source>
</evidence>
<keyword evidence="3" id="KW-1185">Reference proteome</keyword>
<evidence type="ECO:0000313" key="3">
    <source>
        <dbReference type="Proteomes" id="UP001458880"/>
    </source>
</evidence>
<dbReference type="EMBL" id="JASPKY010000892">
    <property type="protein sequence ID" value="KAK9680480.1"/>
    <property type="molecule type" value="Genomic_DNA"/>
</dbReference>